<sequence length="257" mass="29464">MERLKVQVQITGATQTADAVCATLHYQIIYRLQTHAVNLALPSSNDSALFVLANQAEESPSIVQVPRNISREQLKELIPLQWVTNYENLHKHHGKPIQTDQATFRRSVDGTVRTIFQQPETTSGSIFQTMMLEPFVKEKRIPIFAVHADGREIYTDRINGHFIWDVAPEMCDPECDCWMHSGDTSEEEDSESDSDYSDDEEWNTPCKPPSRPNRRPDSQNKSSFNRQPNQRSKSSYSMTSSKCSDEVTSDFIFFYTF</sequence>
<evidence type="ECO:0000313" key="3">
    <source>
        <dbReference type="Proteomes" id="UP000075243"/>
    </source>
</evidence>
<dbReference type="InterPro" id="IPR053098">
    <property type="entry name" value="Petuviruses_polyprotein"/>
</dbReference>
<dbReference type="Gramene" id="C.cajan_01798.t">
    <property type="protein sequence ID" value="C.cajan_01798.t"/>
    <property type="gene ID" value="C.cajan_01798"/>
</dbReference>
<organism evidence="2 3">
    <name type="scientific">Cajanus cajan</name>
    <name type="common">Pigeon pea</name>
    <name type="synonym">Cajanus indicus</name>
    <dbReference type="NCBI Taxonomy" id="3821"/>
    <lineage>
        <taxon>Eukaryota</taxon>
        <taxon>Viridiplantae</taxon>
        <taxon>Streptophyta</taxon>
        <taxon>Embryophyta</taxon>
        <taxon>Tracheophyta</taxon>
        <taxon>Spermatophyta</taxon>
        <taxon>Magnoliopsida</taxon>
        <taxon>eudicotyledons</taxon>
        <taxon>Gunneridae</taxon>
        <taxon>Pentapetalae</taxon>
        <taxon>rosids</taxon>
        <taxon>fabids</taxon>
        <taxon>Fabales</taxon>
        <taxon>Fabaceae</taxon>
        <taxon>Papilionoideae</taxon>
        <taxon>50 kb inversion clade</taxon>
        <taxon>NPAAA clade</taxon>
        <taxon>indigoferoid/millettioid clade</taxon>
        <taxon>Phaseoleae</taxon>
        <taxon>Cajanus</taxon>
    </lineage>
</organism>
<dbReference type="PANTHER" id="PTHR48435">
    <property type="entry name" value="POLYPROTEIN"/>
    <property type="match status" value="1"/>
</dbReference>
<keyword evidence="3" id="KW-1185">Reference proteome</keyword>
<reference evidence="2 3" key="1">
    <citation type="journal article" date="2012" name="Nat. Biotechnol.">
        <title>Draft genome sequence of pigeonpea (Cajanus cajan), an orphan legume crop of resource-poor farmers.</title>
        <authorList>
            <person name="Varshney R.K."/>
            <person name="Chen W."/>
            <person name="Li Y."/>
            <person name="Bharti A.K."/>
            <person name="Saxena R.K."/>
            <person name="Schlueter J.A."/>
            <person name="Donoghue M.T."/>
            <person name="Azam S."/>
            <person name="Fan G."/>
            <person name="Whaley A.M."/>
            <person name="Farmer A.D."/>
            <person name="Sheridan J."/>
            <person name="Iwata A."/>
            <person name="Tuteja R."/>
            <person name="Penmetsa R.V."/>
            <person name="Wu W."/>
            <person name="Upadhyaya H.D."/>
            <person name="Yang S.P."/>
            <person name="Shah T."/>
            <person name="Saxena K.B."/>
            <person name="Michael T."/>
            <person name="McCombie W.R."/>
            <person name="Yang B."/>
            <person name="Zhang G."/>
            <person name="Yang H."/>
            <person name="Wang J."/>
            <person name="Spillane C."/>
            <person name="Cook D.R."/>
            <person name="May G.D."/>
            <person name="Xu X."/>
            <person name="Jackson S.A."/>
        </authorList>
    </citation>
    <scope>NUCLEOTIDE SEQUENCE [LARGE SCALE GENOMIC DNA]</scope>
    <source>
        <strain evidence="3">cv. Asha</strain>
    </source>
</reference>
<evidence type="ECO:0000313" key="2">
    <source>
        <dbReference type="EMBL" id="KYP55623.1"/>
    </source>
</evidence>
<evidence type="ECO:0000256" key="1">
    <source>
        <dbReference type="SAM" id="MobiDB-lite"/>
    </source>
</evidence>
<proteinExistence type="predicted"/>
<dbReference type="PANTHER" id="PTHR48435:SF1">
    <property type="entry name" value="POLYPROTEIN"/>
    <property type="match status" value="1"/>
</dbReference>
<dbReference type="Proteomes" id="UP000075243">
    <property type="component" value="Chromosome 11"/>
</dbReference>
<feature type="compositionally biased region" description="Polar residues" evidence="1">
    <location>
        <begin position="219"/>
        <end position="231"/>
    </location>
</feature>
<name>A0A151SLH2_CAJCA</name>
<feature type="region of interest" description="Disordered" evidence="1">
    <location>
        <begin position="182"/>
        <end position="244"/>
    </location>
</feature>
<gene>
    <name evidence="2" type="ORF">KK1_001845</name>
</gene>
<feature type="compositionally biased region" description="Low complexity" evidence="1">
    <location>
        <begin position="232"/>
        <end position="242"/>
    </location>
</feature>
<protein>
    <submittedName>
        <fullName evidence="2">Polyprotein</fullName>
    </submittedName>
</protein>
<accession>A0A151SLH2</accession>
<feature type="compositionally biased region" description="Acidic residues" evidence="1">
    <location>
        <begin position="184"/>
        <end position="202"/>
    </location>
</feature>
<dbReference type="EMBL" id="CM003613">
    <property type="protein sequence ID" value="KYP55623.1"/>
    <property type="molecule type" value="Genomic_DNA"/>
</dbReference>
<dbReference type="AlphaFoldDB" id="A0A151SLH2"/>